<dbReference type="eggNOG" id="ENOG5032TVQ">
    <property type="taxonomic scope" value="Bacteria"/>
</dbReference>
<dbReference type="EMBL" id="CCSB01000001">
    <property type="protein sequence ID" value="CDZ76054.1"/>
    <property type="molecule type" value="Genomic_DNA"/>
</dbReference>
<reference evidence="2 3" key="1">
    <citation type="submission" date="2014-06" db="EMBL/GenBank/DDBJ databases">
        <authorList>
            <person name="Urmite Genomes Urmite Genomes"/>
        </authorList>
    </citation>
    <scope>NUCLEOTIDE SEQUENCE [LARGE SCALE GENOMIC DNA]</scope>
</reference>
<dbReference type="Proteomes" id="UP000044071">
    <property type="component" value="Unassembled WGS sequence"/>
</dbReference>
<organism evidence="2 3">
    <name type="scientific">Legionella massiliensis</name>
    <dbReference type="NCBI Taxonomy" id="1034943"/>
    <lineage>
        <taxon>Bacteria</taxon>
        <taxon>Pseudomonadati</taxon>
        <taxon>Pseudomonadota</taxon>
        <taxon>Gammaproteobacteria</taxon>
        <taxon>Legionellales</taxon>
        <taxon>Legionellaceae</taxon>
        <taxon>Legionella</taxon>
    </lineage>
</organism>
<dbReference type="OrthoDB" id="5653740at2"/>
<proteinExistence type="predicted"/>
<dbReference type="RefSeq" id="WP_043872667.1">
    <property type="nucleotide sequence ID" value="NZ_CCVW01000001.1"/>
</dbReference>
<feature type="chain" id="PRO_5009744042" evidence="1">
    <location>
        <begin position="22"/>
        <end position="339"/>
    </location>
</feature>
<protein>
    <submittedName>
        <fullName evidence="2">Legionella pneumophila major outer membrane protein</fullName>
    </submittedName>
</protein>
<accession>A0A078KWC5</accession>
<dbReference type="STRING" id="1034943.BN59_00318"/>
<dbReference type="Pfam" id="PF05150">
    <property type="entry name" value="Legionella_OMP"/>
    <property type="match status" value="1"/>
</dbReference>
<evidence type="ECO:0000313" key="2">
    <source>
        <dbReference type="EMBL" id="CDZ76054.1"/>
    </source>
</evidence>
<dbReference type="AlphaFoldDB" id="A0A078KWC5"/>
<dbReference type="SUPFAM" id="SSF56935">
    <property type="entry name" value="Porins"/>
    <property type="match status" value="1"/>
</dbReference>
<evidence type="ECO:0000313" key="3">
    <source>
        <dbReference type="Proteomes" id="UP000044071"/>
    </source>
</evidence>
<gene>
    <name evidence="2" type="ORF">BN59_00318</name>
</gene>
<feature type="signal peptide" evidence="1">
    <location>
        <begin position="1"/>
        <end position="21"/>
    </location>
</feature>
<sequence length="339" mass="37143">MLNLKKAAVAVLALSSSAVFAGTMGPVCTPGNVTVPCERTAWDFGVQALYLQPTLSAGNGYDFYNTDFNGVRRYHDFDPDWGWGFKLEGSYHFHTGNDLTVSWYHMNKSTDNHFGDFVLPNLNIVTANGIQLGNSLRTSFEPKWDAVNVELGQHVDFSEWKVIRFHGGVQYARIEHDYDANLTTPVSFPRYGVVAGVPFRLASAETKFNGFGPRVGADMSYNLGNGFAVYANGATALLIGQGKFRSSFGYVPSLTTPLFGIPGHGSKTTMVPEMEAKLGAKYTYAMAQGDLTLDAGYMWVNYWNANHILVGHSDGTYSSRESNFALSGPYVGLKWVGNV</sequence>
<evidence type="ECO:0000256" key="1">
    <source>
        <dbReference type="SAM" id="SignalP"/>
    </source>
</evidence>
<dbReference type="InterPro" id="IPR007825">
    <property type="entry name" value="Major_OMP_Legionella"/>
</dbReference>
<keyword evidence="3" id="KW-1185">Reference proteome</keyword>
<keyword evidence="1" id="KW-0732">Signal</keyword>
<name>A0A078KWC5_9GAMM</name>